<dbReference type="Pfam" id="PF07676">
    <property type="entry name" value="PD40"/>
    <property type="match status" value="2"/>
</dbReference>
<organism evidence="2 3">
    <name type="scientific">Ancylostoma ceylanicum</name>
    <dbReference type="NCBI Taxonomy" id="53326"/>
    <lineage>
        <taxon>Eukaryota</taxon>
        <taxon>Metazoa</taxon>
        <taxon>Ecdysozoa</taxon>
        <taxon>Nematoda</taxon>
        <taxon>Chromadorea</taxon>
        <taxon>Rhabditida</taxon>
        <taxon>Rhabditina</taxon>
        <taxon>Rhabditomorpha</taxon>
        <taxon>Strongyloidea</taxon>
        <taxon>Ancylostomatidae</taxon>
        <taxon>Ancylostomatinae</taxon>
        <taxon>Ancylostoma</taxon>
    </lineage>
</organism>
<name>A0A0D6L784_9BILA</name>
<dbReference type="AlphaFoldDB" id="A0A0D6L784"/>
<protein>
    <recommendedName>
        <fullName evidence="4">WD40-like protein</fullName>
    </recommendedName>
</protein>
<comment type="similarity">
    <text evidence="1">Belongs to the TolB family.</text>
</comment>
<dbReference type="InterPro" id="IPR011659">
    <property type="entry name" value="WD40"/>
</dbReference>
<evidence type="ECO:0000313" key="3">
    <source>
        <dbReference type="Proteomes" id="UP000054495"/>
    </source>
</evidence>
<evidence type="ECO:0008006" key="4">
    <source>
        <dbReference type="Google" id="ProtNLM"/>
    </source>
</evidence>
<dbReference type="PANTHER" id="PTHR36842">
    <property type="entry name" value="PROTEIN TOLB HOMOLOG"/>
    <property type="match status" value="1"/>
</dbReference>
<proteinExistence type="inferred from homology"/>
<dbReference type="PANTHER" id="PTHR36842:SF1">
    <property type="entry name" value="PROTEIN TOLB"/>
    <property type="match status" value="1"/>
</dbReference>
<gene>
    <name evidence="2" type="ORF">ANCCEY_15546</name>
</gene>
<dbReference type="EMBL" id="KE128703">
    <property type="protein sequence ID" value="EPB65391.1"/>
    <property type="molecule type" value="Genomic_DNA"/>
</dbReference>
<dbReference type="Gene3D" id="2.120.10.30">
    <property type="entry name" value="TolB, C-terminal domain"/>
    <property type="match status" value="1"/>
</dbReference>
<accession>A0A0D6L784</accession>
<feature type="non-terminal residue" evidence="2">
    <location>
        <position position="291"/>
    </location>
</feature>
<evidence type="ECO:0000313" key="2">
    <source>
        <dbReference type="EMBL" id="EPB65391.1"/>
    </source>
</evidence>
<dbReference type="InterPro" id="IPR011042">
    <property type="entry name" value="6-blade_b-propeller_TolB-like"/>
</dbReference>
<dbReference type="SUPFAM" id="SSF82171">
    <property type="entry name" value="DPP6 N-terminal domain-like"/>
    <property type="match status" value="1"/>
</dbReference>
<evidence type="ECO:0000256" key="1">
    <source>
        <dbReference type="ARBA" id="ARBA00009820"/>
    </source>
</evidence>
<keyword evidence="3" id="KW-1185">Reference proteome</keyword>
<reference evidence="2 3" key="1">
    <citation type="submission" date="2013-05" db="EMBL/GenBank/DDBJ databases">
        <title>Draft genome of the parasitic nematode Anyclostoma ceylanicum.</title>
        <authorList>
            <person name="Mitreva M."/>
        </authorList>
    </citation>
    <scope>NUCLEOTIDE SEQUENCE [LARGE SCALE GENOMIC DNA]</scope>
</reference>
<dbReference type="Proteomes" id="UP000054495">
    <property type="component" value="Unassembled WGS sequence"/>
</dbReference>
<sequence>MMDFKRLSGGTVSPDGKYFLYSQTTIDVANNKGNADLYVINLATKTTRQLTDTPFSEFEAQWAGSSIYFLSTESGNVDIWKMNADGSGKSKVSDVKGIEGFKVSSDEQSVITLQSVQIKKTVHEEYPDLPKANARIEDDLMYRHWASWDDYKVQHLFHYALKSGTISGEGTDLLDGEQISAVLPPFGGMGSVTFTPDNQAVVYATKKLRGKEFATSTNSELYKVDLKTKATSCITCGDQFNGYDLHPSFSSKGDLAWLSMERNGFEADKNDIILKTAAGEVKNLTKKHDIT</sequence>